<dbReference type="AlphaFoldDB" id="A0A9J5Z1D9"/>
<dbReference type="Proteomes" id="UP000824120">
    <property type="component" value="Chromosome 5"/>
</dbReference>
<protein>
    <submittedName>
        <fullName evidence="2">Uncharacterized protein</fullName>
    </submittedName>
</protein>
<proteinExistence type="predicted"/>
<sequence length="161" mass="16951">MGLDDTYSTVNSQILSVDPFSNLGRAYPIAAQEEKYRSVVANHIATIEATALLIREGESRQRKVEDGKNQKEPNALAGTTLPATIEEAMSSIPGLTHAPHQQLLLLLSNNGASTVVSTSTSPLPVTSPSSYASSSHDSSAINPSTTSDSIDSTVLVLGKRS</sequence>
<feature type="compositionally biased region" description="Low complexity" evidence="1">
    <location>
        <begin position="116"/>
        <end position="144"/>
    </location>
</feature>
<feature type="region of interest" description="Disordered" evidence="1">
    <location>
        <begin position="59"/>
        <end position="79"/>
    </location>
</feature>
<feature type="region of interest" description="Disordered" evidence="1">
    <location>
        <begin position="116"/>
        <end position="161"/>
    </location>
</feature>
<accession>A0A9J5Z1D9</accession>
<keyword evidence="3" id="KW-1185">Reference proteome</keyword>
<comment type="caution">
    <text evidence="2">The sequence shown here is derived from an EMBL/GenBank/DDBJ whole genome shotgun (WGS) entry which is preliminary data.</text>
</comment>
<evidence type="ECO:0000256" key="1">
    <source>
        <dbReference type="SAM" id="MobiDB-lite"/>
    </source>
</evidence>
<gene>
    <name evidence="2" type="ORF">H5410_027990</name>
</gene>
<dbReference type="OrthoDB" id="683133at2759"/>
<evidence type="ECO:0000313" key="2">
    <source>
        <dbReference type="EMBL" id="KAG5606498.1"/>
    </source>
</evidence>
<name>A0A9J5Z1D9_SOLCO</name>
<dbReference type="EMBL" id="JACXVP010000005">
    <property type="protein sequence ID" value="KAG5606498.1"/>
    <property type="molecule type" value="Genomic_DNA"/>
</dbReference>
<reference evidence="2 3" key="1">
    <citation type="submission" date="2020-09" db="EMBL/GenBank/DDBJ databases">
        <title>De no assembly of potato wild relative species, Solanum commersonii.</title>
        <authorList>
            <person name="Cho K."/>
        </authorList>
    </citation>
    <scope>NUCLEOTIDE SEQUENCE [LARGE SCALE GENOMIC DNA]</scope>
    <source>
        <strain evidence="2">LZ3.2</strain>
        <tissue evidence="2">Leaf</tissue>
    </source>
</reference>
<feature type="compositionally biased region" description="Basic and acidic residues" evidence="1">
    <location>
        <begin position="59"/>
        <end position="71"/>
    </location>
</feature>
<organism evidence="2 3">
    <name type="scientific">Solanum commersonii</name>
    <name type="common">Commerson's wild potato</name>
    <name type="synonym">Commerson's nightshade</name>
    <dbReference type="NCBI Taxonomy" id="4109"/>
    <lineage>
        <taxon>Eukaryota</taxon>
        <taxon>Viridiplantae</taxon>
        <taxon>Streptophyta</taxon>
        <taxon>Embryophyta</taxon>
        <taxon>Tracheophyta</taxon>
        <taxon>Spermatophyta</taxon>
        <taxon>Magnoliopsida</taxon>
        <taxon>eudicotyledons</taxon>
        <taxon>Gunneridae</taxon>
        <taxon>Pentapetalae</taxon>
        <taxon>asterids</taxon>
        <taxon>lamiids</taxon>
        <taxon>Solanales</taxon>
        <taxon>Solanaceae</taxon>
        <taxon>Solanoideae</taxon>
        <taxon>Solaneae</taxon>
        <taxon>Solanum</taxon>
    </lineage>
</organism>
<evidence type="ECO:0000313" key="3">
    <source>
        <dbReference type="Proteomes" id="UP000824120"/>
    </source>
</evidence>